<sequence length="354" mass="37336">MRVVYTDPAWALDASGRPDPNRADLERGILGPDVDVEIGPFHSGADLDPTGDPEVAPNADSGFVTSGDQLLDAARGADALVIYRCQVTSELVEALRPSCRVVARSGVGFDNLRPDLLATAGIYGFNVPDYCGDEVSTHTVALLLGLERQICVQDRLVRDNRWGIHRGGIPRRTCERTVGIVGFGRIGRASARKLQPFYHHVLAHDPYVAADLMASHGVTPVRSLGELFAAADAVVVHAALTPETDGLIGAAALGAAAPGTLLVNTARGKLVDTTAVLDALDTGQLAGFASDVFAPEDPNASPTARKLLARNDVIVSSHRAFLSAESELSLRRRIAAGIRAVLVDDAPPPEGRLA</sequence>
<dbReference type="SUPFAM" id="SSF51735">
    <property type="entry name" value="NAD(P)-binding Rossmann-fold domains"/>
    <property type="match status" value="1"/>
</dbReference>
<dbReference type="InterPro" id="IPR006140">
    <property type="entry name" value="D-isomer_DH_NAD-bd"/>
</dbReference>
<dbReference type="InterPro" id="IPR006139">
    <property type="entry name" value="D-isomer_2_OHA_DH_cat_dom"/>
</dbReference>
<keyword evidence="7" id="KW-1185">Reference proteome</keyword>
<reference evidence="6 7" key="1">
    <citation type="submission" date="2020-11" db="EMBL/GenBank/DDBJ databases">
        <title>A novel isolate from a Black sea contaminated sediment with potential to produce alkanes: Plantactinospora alkalitolerans sp. nov.</title>
        <authorList>
            <person name="Carro L."/>
            <person name="Veyisoglu A."/>
            <person name="Guven K."/>
            <person name="Schumann P."/>
            <person name="Klenk H.-P."/>
            <person name="Sahin N."/>
        </authorList>
    </citation>
    <scope>NUCLEOTIDE SEQUENCE [LARGE SCALE GENOMIC DNA]</scope>
    <source>
        <strain evidence="6 7">S1510</strain>
    </source>
</reference>
<dbReference type="PANTHER" id="PTHR10996">
    <property type="entry name" value="2-HYDROXYACID DEHYDROGENASE-RELATED"/>
    <property type="match status" value="1"/>
</dbReference>
<dbReference type="Pfam" id="PF00389">
    <property type="entry name" value="2-Hacid_dh"/>
    <property type="match status" value="1"/>
</dbReference>
<dbReference type="InterPro" id="IPR050223">
    <property type="entry name" value="D-isomer_2-hydroxyacid_DH"/>
</dbReference>
<dbReference type="EMBL" id="JADPUN010000145">
    <property type="protein sequence ID" value="MBF9130142.1"/>
    <property type="molecule type" value="Genomic_DNA"/>
</dbReference>
<comment type="similarity">
    <text evidence="1 3">Belongs to the D-isomer specific 2-hydroxyacid dehydrogenase family.</text>
</comment>
<dbReference type="PROSITE" id="PS00671">
    <property type="entry name" value="D_2_HYDROXYACID_DH_3"/>
    <property type="match status" value="1"/>
</dbReference>
<evidence type="ECO:0000313" key="6">
    <source>
        <dbReference type="EMBL" id="MBF9130142.1"/>
    </source>
</evidence>
<evidence type="ECO:0000259" key="4">
    <source>
        <dbReference type="Pfam" id="PF00389"/>
    </source>
</evidence>
<name>A0ABS0GVC3_9ACTN</name>
<feature type="domain" description="D-isomer specific 2-hydroxyacid dehydrogenase NAD-binding" evidence="5">
    <location>
        <begin position="140"/>
        <end position="320"/>
    </location>
</feature>
<proteinExistence type="inferred from homology"/>
<evidence type="ECO:0000259" key="5">
    <source>
        <dbReference type="Pfam" id="PF02826"/>
    </source>
</evidence>
<dbReference type="InterPro" id="IPR029752">
    <property type="entry name" value="D-isomer_DH_CS1"/>
</dbReference>
<dbReference type="SUPFAM" id="SSF52283">
    <property type="entry name" value="Formate/glycerate dehydrogenase catalytic domain-like"/>
    <property type="match status" value="1"/>
</dbReference>
<comment type="caution">
    <text evidence="6">The sequence shown here is derived from an EMBL/GenBank/DDBJ whole genome shotgun (WGS) entry which is preliminary data.</text>
</comment>
<dbReference type="PROSITE" id="PS00065">
    <property type="entry name" value="D_2_HYDROXYACID_DH_1"/>
    <property type="match status" value="1"/>
</dbReference>
<dbReference type="Pfam" id="PF02826">
    <property type="entry name" value="2-Hacid_dh_C"/>
    <property type="match status" value="1"/>
</dbReference>
<gene>
    <name evidence="6" type="ORF">I0C86_14430</name>
</gene>
<evidence type="ECO:0000256" key="3">
    <source>
        <dbReference type="RuleBase" id="RU003719"/>
    </source>
</evidence>
<evidence type="ECO:0000256" key="2">
    <source>
        <dbReference type="ARBA" id="ARBA00023002"/>
    </source>
</evidence>
<dbReference type="RefSeq" id="WP_196201746.1">
    <property type="nucleotide sequence ID" value="NZ_JADPUN010000145.1"/>
</dbReference>
<organism evidence="6 7">
    <name type="scientific">Plantactinospora alkalitolerans</name>
    <dbReference type="NCBI Taxonomy" id="2789879"/>
    <lineage>
        <taxon>Bacteria</taxon>
        <taxon>Bacillati</taxon>
        <taxon>Actinomycetota</taxon>
        <taxon>Actinomycetes</taxon>
        <taxon>Micromonosporales</taxon>
        <taxon>Micromonosporaceae</taxon>
        <taxon>Plantactinospora</taxon>
    </lineage>
</organism>
<dbReference type="PANTHER" id="PTHR10996:SF283">
    <property type="entry name" value="GLYOXYLATE_HYDROXYPYRUVATE REDUCTASE B"/>
    <property type="match status" value="1"/>
</dbReference>
<dbReference type="Gene3D" id="3.40.50.720">
    <property type="entry name" value="NAD(P)-binding Rossmann-like Domain"/>
    <property type="match status" value="2"/>
</dbReference>
<dbReference type="InterPro" id="IPR029753">
    <property type="entry name" value="D-isomer_DH_CS"/>
</dbReference>
<accession>A0ABS0GVC3</accession>
<dbReference type="Proteomes" id="UP000638560">
    <property type="component" value="Unassembled WGS sequence"/>
</dbReference>
<dbReference type="InterPro" id="IPR036291">
    <property type="entry name" value="NAD(P)-bd_dom_sf"/>
</dbReference>
<feature type="domain" description="D-isomer specific 2-hydroxyacid dehydrogenase catalytic" evidence="4">
    <location>
        <begin position="66"/>
        <end position="342"/>
    </location>
</feature>
<keyword evidence="2 3" id="KW-0560">Oxidoreductase</keyword>
<protein>
    <submittedName>
        <fullName evidence="6">C-terminal binding protein</fullName>
    </submittedName>
</protein>
<evidence type="ECO:0000313" key="7">
    <source>
        <dbReference type="Proteomes" id="UP000638560"/>
    </source>
</evidence>
<evidence type="ECO:0000256" key="1">
    <source>
        <dbReference type="ARBA" id="ARBA00005854"/>
    </source>
</evidence>